<reference evidence="3 4" key="2">
    <citation type="submission" date="2016-05" db="EMBL/GenBank/DDBJ databases">
        <title>Lineage-specific infection strategies underlie the spectrum of fungal disease in amphibians.</title>
        <authorList>
            <person name="Cuomo C.A."/>
            <person name="Farrer R.A."/>
            <person name="James T."/>
            <person name="Longcore J."/>
            <person name="Birren B."/>
        </authorList>
    </citation>
    <scope>NUCLEOTIDE SEQUENCE [LARGE SCALE GENOMIC DNA]</scope>
    <source>
        <strain evidence="3 4">JEL423</strain>
    </source>
</reference>
<reference evidence="3 4" key="1">
    <citation type="submission" date="2006-10" db="EMBL/GenBank/DDBJ databases">
        <title>The Genome Sequence of Batrachochytrium dendrobatidis JEL423.</title>
        <authorList>
            <consortium name="The Broad Institute Genome Sequencing Platform"/>
            <person name="Birren B."/>
            <person name="Lander E."/>
            <person name="Galagan J."/>
            <person name="Cuomo C."/>
            <person name="Devon K."/>
            <person name="Jaffe D."/>
            <person name="Butler J."/>
            <person name="Alvarez P."/>
            <person name="Gnerre S."/>
            <person name="Grabherr M."/>
            <person name="Kleber M."/>
            <person name="Mauceli E."/>
            <person name="Brockman W."/>
            <person name="Young S."/>
            <person name="LaButti K."/>
            <person name="Sykes S."/>
            <person name="DeCaprio D."/>
            <person name="Crawford M."/>
            <person name="Koehrsen M."/>
            <person name="Engels R."/>
            <person name="Montgomery P."/>
            <person name="Pearson M."/>
            <person name="Howarth C."/>
            <person name="Larson L."/>
            <person name="White J."/>
            <person name="O'Leary S."/>
            <person name="Kodira C."/>
            <person name="Zeng Q."/>
            <person name="Yandava C."/>
            <person name="Alvarado L."/>
            <person name="Longcore J."/>
            <person name="James T."/>
        </authorList>
    </citation>
    <scope>NUCLEOTIDE SEQUENCE [LARGE SCALE GENOMIC DNA]</scope>
    <source>
        <strain evidence="3 4">JEL423</strain>
    </source>
</reference>
<dbReference type="Pfam" id="PF04938">
    <property type="entry name" value="SIP1"/>
    <property type="match status" value="1"/>
</dbReference>
<name>A0A177WM63_BATDL</name>
<dbReference type="InterPro" id="IPR035426">
    <property type="entry name" value="Gemin2/Brr1"/>
</dbReference>
<protein>
    <submittedName>
        <fullName evidence="3">Uncharacterized protein</fullName>
    </submittedName>
</protein>
<dbReference type="OrthoDB" id="428895at2759"/>
<dbReference type="VEuPathDB" id="FungiDB:BDEG_24842"/>
<dbReference type="GO" id="GO:0000387">
    <property type="term" value="P:spliceosomal snRNP assembly"/>
    <property type="evidence" value="ECO:0007669"/>
    <property type="project" value="InterPro"/>
</dbReference>
<feature type="region of interest" description="Disordered" evidence="2">
    <location>
        <begin position="1"/>
        <end position="56"/>
    </location>
</feature>
<dbReference type="Gene3D" id="1.20.58.1070">
    <property type="match status" value="1"/>
</dbReference>
<gene>
    <name evidence="3" type="ORF">BDEG_24842</name>
</gene>
<feature type="region of interest" description="Disordered" evidence="2">
    <location>
        <begin position="62"/>
        <end position="81"/>
    </location>
</feature>
<evidence type="ECO:0000313" key="4">
    <source>
        <dbReference type="Proteomes" id="UP000077115"/>
    </source>
</evidence>
<dbReference type="EMBL" id="DS022305">
    <property type="protein sequence ID" value="OAJ41208.1"/>
    <property type="molecule type" value="Genomic_DNA"/>
</dbReference>
<comment type="similarity">
    <text evidence="1">Belongs to the gemin-2 family.</text>
</comment>
<dbReference type="PANTHER" id="PTHR12794">
    <property type="entry name" value="GEMIN2"/>
    <property type="match status" value="1"/>
</dbReference>
<feature type="compositionally biased region" description="Basic residues" evidence="2">
    <location>
        <begin position="11"/>
        <end position="28"/>
    </location>
</feature>
<dbReference type="GO" id="GO:0032797">
    <property type="term" value="C:SMN complex"/>
    <property type="evidence" value="ECO:0007669"/>
    <property type="project" value="TreeGrafter"/>
</dbReference>
<evidence type="ECO:0000256" key="1">
    <source>
        <dbReference type="ARBA" id="ARBA00025758"/>
    </source>
</evidence>
<proteinExistence type="inferred from homology"/>
<evidence type="ECO:0000256" key="2">
    <source>
        <dbReference type="SAM" id="MobiDB-lite"/>
    </source>
</evidence>
<evidence type="ECO:0000313" key="3">
    <source>
        <dbReference type="EMBL" id="OAJ41208.1"/>
    </source>
</evidence>
<organism evidence="3 4">
    <name type="scientific">Batrachochytrium dendrobatidis (strain JEL423)</name>
    <dbReference type="NCBI Taxonomy" id="403673"/>
    <lineage>
        <taxon>Eukaryota</taxon>
        <taxon>Fungi</taxon>
        <taxon>Fungi incertae sedis</taxon>
        <taxon>Chytridiomycota</taxon>
        <taxon>Chytridiomycota incertae sedis</taxon>
        <taxon>Chytridiomycetes</taxon>
        <taxon>Rhizophydiales</taxon>
        <taxon>Rhizophydiales incertae sedis</taxon>
        <taxon>Batrachochytrium</taxon>
    </lineage>
</organism>
<feature type="compositionally biased region" description="Polar residues" evidence="2">
    <location>
        <begin position="1"/>
        <end position="10"/>
    </location>
</feature>
<dbReference type="AlphaFoldDB" id="A0A177WM63"/>
<dbReference type="PANTHER" id="PTHR12794:SF0">
    <property type="entry name" value="GEM-ASSOCIATED PROTEIN 2"/>
    <property type="match status" value="1"/>
</dbReference>
<sequence length="280" mass="31706">MKEHSNSNAKARNHRKSNSKNNRHHPYSSHRDDTKTYHKNNSHLQRNSDWTAKDQDELRRPALPLVEDCRPTSLRSNEPPSSGFQYLLSVRKEAEAAQQVVIADIPEEVLNVPIALNIFDRRQQLFEFANTLMPSPNQSGDSVLSNHTVHLMPSSNWILTLIQESNKLRDIMTAYRKSKQAFQAGKKICHNLPPISDSNQWHVFCYGIAQNQTGSDSSGNIVLYENSTRTLPSLSMIGALSHETVLRLVQMHTLWLEESGTITPDKVILCASATFHSNIE</sequence>
<dbReference type="Proteomes" id="UP000077115">
    <property type="component" value="Unassembled WGS sequence"/>
</dbReference>
<dbReference type="STRING" id="403673.A0A177WM63"/>
<accession>A0A177WM63</accession>
<dbReference type="GO" id="GO:0005634">
    <property type="term" value="C:nucleus"/>
    <property type="evidence" value="ECO:0007669"/>
    <property type="project" value="TreeGrafter"/>
</dbReference>